<protein>
    <submittedName>
        <fullName evidence="1">Unannotated protein</fullName>
    </submittedName>
</protein>
<accession>A0A6J6KBE0</accession>
<reference evidence="1" key="1">
    <citation type="submission" date="2020-05" db="EMBL/GenBank/DDBJ databases">
        <authorList>
            <person name="Chiriac C."/>
            <person name="Salcher M."/>
            <person name="Ghai R."/>
            <person name="Kavagutti S V."/>
        </authorList>
    </citation>
    <scope>NUCLEOTIDE SEQUENCE</scope>
</reference>
<proteinExistence type="predicted"/>
<dbReference type="AlphaFoldDB" id="A0A6J6KBE0"/>
<dbReference type="EMBL" id="CAEZVY010000104">
    <property type="protein sequence ID" value="CAB4647171.1"/>
    <property type="molecule type" value="Genomic_DNA"/>
</dbReference>
<evidence type="ECO:0000313" key="1">
    <source>
        <dbReference type="EMBL" id="CAB4647171.1"/>
    </source>
</evidence>
<sequence>MKIFQNQPGLHELIAKWCRPVDEIEVDLVEPQEIEAGLEGLRGSLTALV</sequence>
<organism evidence="1">
    <name type="scientific">freshwater metagenome</name>
    <dbReference type="NCBI Taxonomy" id="449393"/>
    <lineage>
        <taxon>unclassified sequences</taxon>
        <taxon>metagenomes</taxon>
        <taxon>ecological metagenomes</taxon>
    </lineage>
</organism>
<gene>
    <name evidence="1" type="ORF">UFOPK2158_00992</name>
</gene>
<name>A0A6J6KBE0_9ZZZZ</name>